<comment type="caution">
    <text evidence="1">The sequence shown here is derived from an EMBL/GenBank/DDBJ whole genome shotgun (WGS) entry which is preliminary data.</text>
</comment>
<keyword evidence="2" id="KW-1185">Reference proteome</keyword>
<protein>
    <submittedName>
        <fullName evidence="1">Uncharacterized protein</fullName>
    </submittedName>
</protein>
<dbReference type="AlphaFoldDB" id="A0AAE1KD79"/>
<gene>
    <name evidence="1" type="ORF">Pcinc_025848</name>
</gene>
<reference evidence="1" key="1">
    <citation type="submission" date="2023-10" db="EMBL/GenBank/DDBJ databases">
        <title>Genome assemblies of two species of porcelain crab, Petrolisthes cinctipes and Petrolisthes manimaculis (Anomura: Porcellanidae).</title>
        <authorList>
            <person name="Angst P."/>
        </authorList>
    </citation>
    <scope>NUCLEOTIDE SEQUENCE</scope>
    <source>
        <strain evidence="1">PB745_01</strain>
        <tissue evidence="1">Gill</tissue>
    </source>
</reference>
<evidence type="ECO:0000313" key="1">
    <source>
        <dbReference type="EMBL" id="KAK3868810.1"/>
    </source>
</evidence>
<organism evidence="1 2">
    <name type="scientific">Petrolisthes cinctipes</name>
    <name type="common">Flat porcelain crab</name>
    <dbReference type="NCBI Taxonomy" id="88211"/>
    <lineage>
        <taxon>Eukaryota</taxon>
        <taxon>Metazoa</taxon>
        <taxon>Ecdysozoa</taxon>
        <taxon>Arthropoda</taxon>
        <taxon>Crustacea</taxon>
        <taxon>Multicrustacea</taxon>
        <taxon>Malacostraca</taxon>
        <taxon>Eumalacostraca</taxon>
        <taxon>Eucarida</taxon>
        <taxon>Decapoda</taxon>
        <taxon>Pleocyemata</taxon>
        <taxon>Anomura</taxon>
        <taxon>Galatheoidea</taxon>
        <taxon>Porcellanidae</taxon>
        <taxon>Petrolisthes</taxon>
    </lineage>
</organism>
<dbReference type="EMBL" id="JAWQEG010002943">
    <property type="protein sequence ID" value="KAK3868810.1"/>
    <property type="molecule type" value="Genomic_DNA"/>
</dbReference>
<sequence length="291" mass="32817">MSNMLRDALKQRDFSDDANILAKAAKITKNEIFDHEGFRFTGSFTPNCQEESVPASLKSPVSIKLNGCRSDEAQIKSLMDGVWTLDLSGAVHPPDHGAANRVKVAAKVKEHAKQNLFRSSTAIVDEVMKEVIPEGAHSLPNPNNIVRAANLHRQNLRPKEPKPDDVLHQLLRRLEDPLVEWIMVDFEAGWHRRLNGHADRADLAFYASVPLLLEEAATVKQQMTLVSENLLNRRQRSIYTSIHSRLFRLWEQYEDKEITTAAFLKSCSTISGLGPTPTSAMQNDYSLFEIY</sequence>
<evidence type="ECO:0000313" key="2">
    <source>
        <dbReference type="Proteomes" id="UP001286313"/>
    </source>
</evidence>
<dbReference type="Proteomes" id="UP001286313">
    <property type="component" value="Unassembled WGS sequence"/>
</dbReference>
<name>A0AAE1KD79_PETCI</name>
<proteinExistence type="predicted"/>
<accession>A0AAE1KD79</accession>